<evidence type="ECO:0000259" key="3">
    <source>
        <dbReference type="PROSITE" id="PS50110"/>
    </source>
</evidence>
<dbReference type="InterPro" id="IPR011006">
    <property type="entry name" value="CheY-like_superfamily"/>
</dbReference>
<dbReference type="PANTHER" id="PTHR48111:SF69">
    <property type="entry name" value="RESPONSE REGULATOR RECEIVER"/>
    <property type="match status" value="1"/>
</dbReference>
<name>A0ABV6QSG5_9ACTN</name>
<keyword evidence="6" id="KW-1185">Reference proteome</keyword>
<organism evidence="5 6">
    <name type="scientific">Kribbella deserti</name>
    <dbReference type="NCBI Taxonomy" id="1926257"/>
    <lineage>
        <taxon>Bacteria</taxon>
        <taxon>Bacillati</taxon>
        <taxon>Actinomycetota</taxon>
        <taxon>Actinomycetes</taxon>
        <taxon>Propionibacteriales</taxon>
        <taxon>Kribbellaceae</taxon>
        <taxon>Kribbella</taxon>
    </lineage>
</organism>
<dbReference type="Gene3D" id="2.40.50.1020">
    <property type="entry name" value="LytTr DNA-binding domain"/>
    <property type="match status" value="1"/>
</dbReference>
<evidence type="ECO:0000313" key="6">
    <source>
        <dbReference type="Proteomes" id="UP001589890"/>
    </source>
</evidence>
<dbReference type="PROSITE" id="PS50110">
    <property type="entry name" value="RESPONSE_REGULATORY"/>
    <property type="match status" value="1"/>
</dbReference>
<dbReference type="Pfam" id="PF00072">
    <property type="entry name" value="Response_reg"/>
    <property type="match status" value="1"/>
</dbReference>
<gene>
    <name evidence="5" type="ORF">ACFFGN_26135</name>
</gene>
<dbReference type="SMART" id="SM00850">
    <property type="entry name" value="LytTR"/>
    <property type="match status" value="1"/>
</dbReference>
<dbReference type="Gene3D" id="3.40.50.2300">
    <property type="match status" value="1"/>
</dbReference>
<dbReference type="RefSeq" id="WP_380052517.1">
    <property type="nucleotide sequence ID" value="NZ_JBHLTC010000035.1"/>
</dbReference>
<feature type="domain" description="HTH LytTR-type" evidence="4">
    <location>
        <begin position="150"/>
        <end position="252"/>
    </location>
</feature>
<proteinExistence type="predicted"/>
<reference evidence="5 6" key="1">
    <citation type="submission" date="2024-09" db="EMBL/GenBank/DDBJ databases">
        <authorList>
            <person name="Sun Q."/>
            <person name="Mori K."/>
        </authorList>
    </citation>
    <scope>NUCLEOTIDE SEQUENCE [LARGE SCALE GENOMIC DNA]</scope>
    <source>
        <strain evidence="5 6">CGMCC 1.15906</strain>
    </source>
</reference>
<sequence length="258" mass="28135">MSDPAVPLRALVVDDEEPALAELVYLLSQDERIGQIETASNGPDALRILQASAIDVVFCDIKMPGLDGIDLARVLSKFATRPRIVFVTAYDEHAVAAFDLDATDYVMKPVRAERLAEAVRRVVTGAAAAGSAGSAGAAGAVEEPVEDEVIPVELAGVTRFVQRSSVRYVEAQGDYARLHTGQNSHLVRIPLSTLEERWRSAGFTRIHRSTLVALAHVDEMRVDGGRCSVRVGDDWLPVSRRHTRELRDLLVRSTSLRG</sequence>
<dbReference type="InterPro" id="IPR039420">
    <property type="entry name" value="WalR-like"/>
</dbReference>
<protein>
    <submittedName>
        <fullName evidence="5">LytR/AlgR family response regulator transcription factor</fullName>
    </submittedName>
</protein>
<dbReference type="InterPro" id="IPR007492">
    <property type="entry name" value="LytTR_DNA-bd_dom"/>
</dbReference>
<dbReference type="EMBL" id="JBHLTC010000035">
    <property type="protein sequence ID" value="MFC0627579.1"/>
    <property type="molecule type" value="Genomic_DNA"/>
</dbReference>
<dbReference type="SMART" id="SM00448">
    <property type="entry name" value="REC"/>
    <property type="match status" value="1"/>
</dbReference>
<feature type="domain" description="Response regulatory" evidence="3">
    <location>
        <begin position="9"/>
        <end position="123"/>
    </location>
</feature>
<keyword evidence="2" id="KW-0597">Phosphoprotein</keyword>
<dbReference type="InterPro" id="IPR001789">
    <property type="entry name" value="Sig_transdc_resp-reg_receiver"/>
</dbReference>
<evidence type="ECO:0000256" key="1">
    <source>
        <dbReference type="ARBA" id="ARBA00023125"/>
    </source>
</evidence>
<dbReference type="Proteomes" id="UP001589890">
    <property type="component" value="Unassembled WGS sequence"/>
</dbReference>
<feature type="modified residue" description="4-aspartylphosphate" evidence="2">
    <location>
        <position position="60"/>
    </location>
</feature>
<accession>A0ABV6QSG5</accession>
<evidence type="ECO:0000256" key="2">
    <source>
        <dbReference type="PROSITE-ProRule" id="PRU00169"/>
    </source>
</evidence>
<dbReference type="PANTHER" id="PTHR48111">
    <property type="entry name" value="REGULATOR OF RPOS"/>
    <property type="match status" value="1"/>
</dbReference>
<dbReference type="SUPFAM" id="SSF52172">
    <property type="entry name" value="CheY-like"/>
    <property type="match status" value="1"/>
</dbReference>
<comment type="caution">
    <text evidence="5">The sequence shown here is derived from an EMBL/GenBank/DDBJ whole genome shotgun (WGS) entry which is preliminary data.</text>
</comment>
<dbReference type="Pfam" id="PF04397">
    <property type="entry name" value="LytTR"/>
    <property type="match status" value="1"/>
</dbReference>
<evidence type="ECO:0000313" key="5">
    <source>
        <dbReference type="EMBL" id="MFC0627579.1"/>
    </source>
</evidence>
<dbReference type="PROSITE" id="PS50930">
    <property type="entry name" value="HTH_LYTTR"/>
    <property type="match status" value="1"/>
</dbReference>
<evidence type="ECO:0000259" key="4">
    <source>
        <dbReference type="PROSITE" id="PS50930"/>
    </source>
</evidence>
<keyword evidence="1" id="KW-0238">DNA-binding</keyword>